<comment type="caution">
    <text evidence="1">The sequence shown here is derived from an EMBL/GenBank/DDBJ whole genome shotgun (WGS) entry which is preliminary data.</text>
</comment>
<sequence>MVEAAEPRDPKTRVIVPRFVRPTVRCGGSGFGGDDGYDLWKAGRAGLAVCWQLELIMIRHRFGCYDEIHLEKSRQIRHCNWVRFVRHSPQFSAEVNLLGSLVKGEPVYETIRTVASNTELVVFYEDPDEDVERTPLTLVVARDLSLAQYRSAMGMILEDTPLDLSQSLLAPPVSPSSPVTPQLPRVLMTPPSEPEERRSVSSEGTTTEETVPMETPRHLMVKKGRERTLLPCEVCGKAFDRPSLLRRHMRTHTGEKPHVCDVCGKGFSTSSSLNTHRRIHSGEKPHQCHVCGKRFTASSNLYYHRMTHSKEKPHKCTLCSKSFPTPGDLKSHMYVHSGSWPFKCHICNRGFSKQTNLKNHLFLHTGDKPHICEYCQKRFALACNLRAHLKTHEGEHQEKCSGCGKSYSISATGGAGRLLGRGYCPACLGTLAGNGLSSSPKTGHYEAEPPKSPTLDSNEDSKGSSRSNLDLGGAASPTTPPPPPRLLFGVLDQMMMRYRQSAQAFLPPSLSTMKFLEGASMLTP</sequence>
<name>A0ACB8CJ37_DERSI</name>
<dbReference type="Proteomes" id="UP000821865">
    <property type="component" value="Chromosome 6"/>
</dbReference>
<reference evidence="1" key="1">
    <citation type="submission" date="2020-05" db="EMBL/GenBank/DDBJ databases">
        <title>Large-scale comparative analyses of tick genomes elucidate their genetic diversity and vector capacities.</title>
        <authorList>
            <person name="Jia N."/>
            <person name="Wang J."/>
            <person name="Shi W."/>
            <person name="Du L."/>
            <person name="Sun Y."/>
            <person name="Zhan W."/>
            <person name="Jiang J."/>
            <person name="Wang Q."/>
            <person name="Zhang B."/>
            <person name="Ji P."/>
            <person name="Sakyi L.B."/>
            <person name="Cui X."/>
            <person name="Yuan T."/>
            <person name="Jiang B."/>
            <person name="Yang W."/>
            <person name="Lam T.T.-Y."/>
            <person name="Chang Q."/>
            <person name="Ding S."/>
            <person name="Wang X."/>
            <person name="Zhu J."/>
            <person name="Ruan X."/>
            <person name="Zhao L."/>
            <person name="Wei J."/>
            <person name="Que T."/>
            <person name="Du C."/>
            <person name="Cheng J."/>
            <person name="Dai P."/>
            <person name="Han X."/>
            <person name="Huang E."/>
            <person name="Gao Y."/>
            <person name="Liu J."/>
            <person name="Shao H."/>
            <person name="Ye R."/>
            <person name="Li L."/>
            <person name="Wei W."/>
            <person name="Wang X."/>
            <person name="Wang C."/>
            <person name="Yang T."/>
            <person name="Huo Q."/>
            <person name="Li W."/>
            <person name="Guo W."/>
            <person name="Chen H."/>
            <person name="Zhou L."/>
            <person name="Ni X."/>
            <person name="Tian J."/>
            <person name="Zhou Y."/>
            <person name="Sheng Y."/>
            <person name="Liu T."/>
            <person name="Pan Y."/>
            <person name="Xia L."/>
            <person name="Li J."/>
            <person name="Zhao F."/>
            <person name="Cao W."/>
        </authorList>
    </citation>
    <scope>NUCLEOTIDE SEQUENCE</scope>
    <source>
        <strain evidence="1">Dsil-2018</strain>
    </source>
</reference>
<evidence type="ECO:0000313" key="1">
    <source>
        <dbReference type="EMBL" id="KAH7944850.1"/>
    </source>
</evidence>
<gene>
    <name evidence="1" type="ORF">HPB49_001271</name>
</gene>
<dbReference type="EMBL" id="CM023475">
    <property type="protein sequence ID" value="KAH7944850.1"/>
    <property type="molecule type" value="Genomic_DNA"/>
</dbReference>
<protein>
    <submittedName>
        <fullName evidence="1">Uncharacterized protein</fullName>
    </submittedName>
</protein>
<proteinExistence type="predicted"/>
<accession>A0ACB8CJ37</accession>
<keyword evidence="2" id="KW-1185">Reference proteome</keyword>
<organism evidence="1 2">
    <name type="scientific">Dermacentor silvarum</name>
    <name type="common">Tick</name>
    <dbReference type="NCBI Taxonomy" id="543639"/>
    <lineage>
        <taxon>Eukaryota</taxon>
        <taxon>Metazoa</taxon>
        <taxon>Ecdysozoa</taxon>
        <taxon>Arthropoda</taxon>
        <taxon>Chelicerata</taxon>
        <taxon>Arachnida</taxon>
        <taxon>Acari</taxon>
        <taxon>Parasitiformes</taxon>
        <taxon>Ixodida</taxon>
        <taxon>Ixodoidea</taxon>
        <taxon>Ixodidae</taxon>
        <taxon>Rhipicephalinae</taxon>
        <taxon>Dermacentor</taxon>
    </lineage>
</organism>
<evidence type="ECO:0000313" key="2">
    <source>
        <dbReference type="Proteomes" id="UP000821865"/>
    </source>
</evidence>